<protein>
    <submittedName>
        <fullName evidence="1">Uncharacterized protein</fullName>
    </submittedName>
</protein>
<comment type="caution">
    <text evidence="1">The sequence shown here is derived from an EMBL/GenBank/DDBJ whole genome shotgun (WGS) entry which is preliminary data.</text>
</comment>
<evidence type="ECO:0000313" key="2">
    <source>
        <dbReference type="Proteomes" id="UP000075430"/>
    </source>
</evidence>
<gene>
    <name evidence="1" type="ORF">AXI58_10545</name>
</gene>
<name>A0A150FD48_9BACI</name>
<dbReference type="EMBL" id="LSBA01000005">
    <property type="protein sequence ID" value="KXZ22418.1"/>
    <property type="molecule type" value="Genomic_DNA"/>
</dbReference>
<organism evidence="1 2">
    <name type="scientific">Bacillus nakamurai</name>
    <dbReference type="NCBI Taxonomy" id="1793963"/>
    <lineage>
        <taxon>Bacteria</taxon>
        <taxon>Bacillati</taxon>
        <taxon>Bacillota</taxon>
        <taxon>Bacilli</taxon>
        <taxon>Bacillales</taxon>
        <taxon>Bacillaceae</taxon>
        <taxon>Bacillus</taxon>
    </lineage>
</organism>
<sequence>MTNVNITFYTEKVNKYLANEYGLITEVDAEAKEENGELVLFRVSETDLEKLEDHLESGKRVILKLKDDNEYEKWFKLDDIKLKSLDLINCKAFLKLEEILELQIEIKG</sequence>
<accession>A0A150FD48</accession>
<keyword evidence="2" id="KW-1185">Reference proteome</keyword>
<proteinExistence type="predicted"/>
<dbReference type="RefSeq" id="WP_061520761.1">
    <property type="nucleotide sequence ID" value="NZ_JARLZY010000019.1"/>
</dbReference>
<dbReference type="AlphaFoldDB" id="A0A150FD48"/>
<dbReference type="Proteomes" id="UP000075430">
    <property type="component" value="Unassembled WGS sequence"/>
</dbReference>
<evidence type="ECO:0000313" key="1">
    <source>
        <dbReference type="EMBL" id="KXZ22418.1"/>
    </source>
</evidence>
<reference evidence="2" key="1">
    <citation type="submission" date="2016-02" db="EMBL/GenBank/DDBJ databases">
        <authorList>
            <person name="Dunlap C."/>
        </authorList>
    </citation>
    <scope>NUCLEOTIDE SEQUENCE [LARGE SCALE GENOMIC DNA]</scope>
    <source>
        <strain evidence="2">NRRL B-41092</strain>
    </source>
</reference>